<dbReference type="Gene3D" id="2.70.98.90">
    <property type="match status" value="2"/>
</dbReference>
<dbReference type="RefSeq" id="WP_171185055.1">
    <property type="nucleotide sequence ID" value="NZ_WTPX01000030.1"/>
</dbReference>
<comment type="caution">
    <text evidence="18">The sequence shown here is derived from an EMBL/GenBank/DDBJ whole genome shotgun (WGS) entry which is preliminary data.</text>
</comment>
<keyword evidence="4" id="KW-0813">Transport</keyword>
<reference evidence="18 19" key="1">
    <citation type="journal article" date="2020" name="Syst. Appl. Microbiol.">
        <title>Alienimonas chondri sp. nov., a novel planctomycete isolated from the biofilm of the red alga Chondrus crispus.</title>
        <authorList>
            <person name="Vitorino I."/>
            <person name="Albuquerque L."/>
            <person name="Wiegand S."/>
            <person name="Kallscheuer N."/>
            <person name="da Costa M.S."/>
            <person name="Lobo-da-Cunha A."/>
            <person name="Jogler C."/>
            <person name="Lage O.M."/>
        </authorList>
    </citation>
    <scope>NUCLEOTIDE SEQUENCE [LARGE SCALE GENOMIC DNA]</scope>
    <source>
        <strain evidence="18 19">LzC2</strain>
    </source>
</reference>
<feature type="compositionally biased region" description="Acidic residues" evidence="15">
    <location>
        <begin position="93"/>
        <end position="112"/>
    </location>
</feature>
<evidence type="ECO:0000256" key="3">
    <source>
        <dbReference type="ARBA" id="ARBA00015325"/>
    </source>
</evidence>
<feature type="region of interest" description="Disordered" evidence="15">
    <location>
        <begin position="244"/>
        <end position="265"/>
    </location>
</feature>
<evidence type="ECO:0000256" key="5">
    <source>
        <dbReference type="ARBA" id="ARBA00022475"/>
    </source>
</evidence>
<evidence type="ECO:0000256" key="4">
    <source>
        <dbReference type="ARBA" id="ARBA00022448"/>
    </source>
</evidence>
<feature type="region of interest" description="Disordered" evidence="15">
    <location>
        <begin position="1"/>
        <end position="29"/>
    </location>
</feature>
<protein>
    <recommendedName>
        <fullName evidence="3">Membrane protein insertase YidC</fullName>
    </recommendedName>
    <alternativeName>
        <fullName evidence="12">Foldase YidC</fullName>
    </alternativeName>
    <alternativeName>
        <fullName evidence="11">Membrane integrase YidC</fullName>
    </alternativeName>
</protein>
<feature type="compositionally biased region" description="Low complexity" evidence="15">
    <location>
        <begin position="807"/>
        <end position="824"/>
    </location>
</feature>
<evidence type="ECO:0000256" key="10">
    <source>
        <dbReference type="ARBA" id="ARBA00023186"/>
    </source>
</evidence>
<dbReference type="InterPro" id="IPR038221">
    <property type="entry name" value="YidC_periplasmic_sf"/>
</dbReference>
<evidence type="ECO:0000256" key="6">
    <source>
        <dbReference type="ARBA" id="ARBA00022692"/>
    </source>
</evidence>
<feature type="compositionally biased region" description="Basic residues" evidence="15">
    <location>
        <begin position="845"/>
        <end position="859"/>
    </location>
</feature>
<proteinExistence type="inferred from homology"/>
<dbReference type="InterPro" id="IPR001708">
    <property type="entry name" value="YidC/ALB3/OXA1/COX18"/>
</dbReference>
<dbReference type="EMBL" id="WTPX01000030">
    <property type="protein sequence ID" value="NNJ25251.1"/>
    <property type="molecule type" value="Genomic_DNA"/>
</dbReference>
<comment type="similarity">
    <text evidence="2">Belongs to the OXA1/ALB3/YidC family. Type 1 subfamily.</text>
</comment>
<evidence type="ECO:0000256" key="13">
    <source>
        <dbReference type="RuleBase" id="RU003945"/>
    </source>
</evidence>
<dbReference type="NCBIfam" id="TIGR03592">
    <property type="entry name" value="yidC_oxa1_cterm"/>
    <property type="match status" value="1"/>
</dbReference>
<name>A0ABX1VCV2_9PLAN</name>
<evidence type="ECO:0000256" key="14">
    <source>
        <dbReference type="SAM" id="Coils"/>
    </source>
</evidence>
<evidence type="ECO:0000259" key="17">
    <source>
        <dbReference type="Pfam" id="PF02096"/>
    </source>
</evidence>
<evidence type="ECO:0000256" key="12">
    <source>
        <dbReference type="ARBA" id="ARBA00033342"/>
    </source>
</evidence>
<dbReference type="Proteomes" id="UP000609651">
    <property type="component" value="Unassembled WGS sequence"/>
</dbReference>
<feature type="domain" description="Membrane insertase YidC/Oxa/ALB C-terminal" evidence="17">
    <location>
        <begin position="571"/>
        <end position="762"/>
    </location>
</feature>
<evidence type="ECO:0000256" key="8">
    <source>
        <dbReference type="ARBA" id="ARBA00022989"/>
    </source>
</evidence>
<evidence type="ECO:0000256" key="7">
    <source>
        <dbReference type="ARBA" id="ARBA00022927"/>
    </source>
</evidence>
<feature type="region of interest" description="Disordered" evidence="15">
    <location>
        <begin position="804"/>
        <end position="859"/>
    </location>
</feature>
<keyword evidence="6 13" id="KW-0812">Transmembrane</keyword>
<organism evidence="18 19">
    <name type="scientific">Alienimonas chondri</name>
    <dbReference type="NCBI Taxonomy" id="2681879"/>
    <lineage>
        <taxon>Bacteria</taxon>
        <taxon>Pseudomonadati</taxon>
        <taxon>Planctomycetota</taxon>
        <taxon>Planctomycetia</taxon>
        <taxon>Planctomycetales</taxon>
        <taxon>Planctomycetaceae</taxon>
        <taxon>Alienimonas</taxon>
    </lineage>
</organism>
<dbReference type="CDD" id="cd20070">
    <property type="entry name" value="5TM_YidC_Alb3"/>
    <property type="match status" value="1"/>
</dbReference>
<evidence type="ECO:0000256" key="15">
    <source>
        <dbReference type="SAM" id="MobiDB-lite"/>
    </source>
</evidence>
<evidence type="ECO:0000256" key="9">
    <source>
        <dbReference type="ARBA" id="ARBA00023136"/>
    </source>
</evidence>
<feature type="transmembrane region" description="Helical" evidence="16">
    <location>
        <begin position="33"/>
        <end position="56"/>
    </location>
</feature>
<evidence type="ECO:0000256" key="2">
    <source>
        <dbReference type="ARBA" id="ARBA00010527"/>
    </source>
</evidence>
<feature type="compositionally biased region" description="Low complexity" evidence="15">
    <location>
        <begin position="7"/>
        <end position="27"/>
    </location>
</feature>
<feature type="transmembrane region" description="Helical" evidence="16">
    <location>
        <begin position="543"/>
        <end position="562"/>
    </location>
</feature>
<dbReference type="InterPro" id="IPR028055">
    <property type="entry name" value="YidC/Oxa/ALB_C"/>
</dbReference>
<keyword evidence="10" id="KW-0143">Chaperone</keyword>
<comment type="subcellular location">
    <subcellularLocation>
        <location evidence="1">Cell membrane</location>
        <topology evidence="1">Multi-pass membrane protein</topology>
    </subcellularLocation>
    <subcellularLocation>
        <location evidence="13">Membrane</location>
        <topology evidence="13">Multi-pass membrane protein</topology>
    </subcellularLocation>
</comment>
<feature type="compositionally biased region" description="Basic and acidic residues" evidence="15">
    <location>
        <begin position="826"/>
        <end position="837"/>
    </location>
</feature>
<dbReference type="PANTHER" id="PTHR12428:SF65">
    <property type="entry name" value="CYTOCHROME C OXIDASE ASSEMBLY PROTEIN COX18, MITOCHONDRIAL"/>
    <property type="match status" value="1"/>
</dbReference>
<evidence type="ECO:0000256" key="16">
    <source>
        <dbReference type="SAM" id="Phobius"/>
    </source>
</evidence>
<feature type="coiled-coil region" evidence="14">
    <location>
        <begin position="339"/>
        <end position="414"/>
    </location>
</feature>
<feature type="transmembrane region" description="Helical" evidence="16">
    <location>
        <begin position="636"/>
        <end position="657"/>
    </location>
</feature>
<gene>
    <name evidence="18" type="primary">yidC</name>
    <name evidence="18" type="ORF">LzC2_13190</name>
</gene>
<feature type="region of interest" description="Disordered" evidence="15">
    <location>
        <begin position="88"/>
        <end position="121"/>
    </location>
</feature>
<dbReference type="InterPro" id="IPR047196">
    <property type="entry name" value="YidC_ALB_C"/>
</dbReference>
<sequence length="859" mass="94080">MPDKKPASSGSAGSKKTGTGAGKDAAPPESNRFTMWLVTTLALWALWFGFIQPTWFPPAPAQPQQPVELKDVGESPRGFLADADRARANADPADADPEADPSDPDGAADEPQWEPNPKATAQLGGLTSQAAKLGYYTQVTLTSRGAAVEKMTLNDGRYRELEDRDAKLKVLGNGDAVLNTFQSRVDALDAALRPFGTDSVRADWALTKTIPDPKDPQIARGAVFTLTAPDGSFEAVKRFRLRKGTPDLSAEDHQQGGDRDTDPRGYMLDVDLTLRNLSDKARDARFTLQGPVGLPLENRENARKFRDLELGYYDEEGELETTYLSAADATAAVKKAKESLAADEEIRRVEQNLKDLDRDFKIAEAKADAAAEIAALDGATDEQKAAAEDAAAAVQRYRDLYAAAELELAQREEDLAEVGGLEEYRKPLLYVGTEAQYFAALLFPRTGASQPAEALEDAEDEEGLLPGLGEVFDAPTIHSAAPQVVDEPVKDEPQYNDVSVRLTSAPVRVPAAQGDVAGEATRSFTLFAGPKRLELLEPLQADGVMDLGWFGVIGGGMLWVMTKLHDLGFPYWLAIISLTVLVRLLMFPLSKRTALMAAKQKALAPKIAEIKKRCGDDAQAAGREQWALMNKYGVNPLMGCLPVFFTIPVFIALYNALLNSVDLRLAEFLWIDNLAAPDNIFRLPFRIPYLGWYLNILPVALAGLWFFQQKLFMPPAQTPEQEMQYKLMGYMMPLSSLFIYHLPAGWCLYSIASAFWTLTERKLLDRTRNAQLELPDEVEPKQKGPVGRAIGRMTEKPMARLKEKIAEAQAAAEAAQKEATTQQIGGRRDKTGGRGERGPALNSKAARRAGGRGKKKSKR</sequence>
<keyword evidence="7" id="KW-0653">Protein transport</keyword>
<keyword evidence="8 16" id="KW-1133">Transmembrane helix</keyword>
<accession>A0ABX1VCV2</accession>
<keyword evidence="9 16" id="KW-0472">Membrane</keyword>
<feature type="transmembrane region" description="Helical" evidence="16">
    <location>
        <begin position="737"/>
        <end position="758"/>
    </location>
</feature>
<keyword evidence="14" id="KW-0175">Coiled coil</keyword>
<feature type="transmembrane region" description="Helical" evidence="16">
    <location>
        <begin position="569"/>
        <end position="589"/>
    </location>
</feature>
<keyword evidence="5" id="KW-1003">Cell membrane</keyword>
<evidence type="ECO:0000256" key="11">
    <source>
        <dbReference type="ARBA" id="ARBA00033245"/>
    </source>
</evidence>
<evidence type="ECO:0000256" key="1">
    <source>
        <dbReference type="ARBA" id="ARBA00004651"/>
    </source>
</evidence>
<feature type="compositionally biased region" description="Basic and acidic residues" evidence="15">
    <location>
        <begin position="250"/>
        <end position="263"/>
    </location>
</feature>
<feature type="transmembrane region" description="Helical" evidence="16">
    <location>
        <begin position="689"/>
        <end position="707"/>
    </location>
</feature>
<evidence type="ECO:0000313" key="18">
    <source>
        <dbReference type="EMBL" id="NNJ25251.1"/>
    </source>
</evidence>
<dbReference type="Pfam" id="PF02096">
    <property type="entry name" value="60KD_IMP"/>
    <property type="match status" value="1"/>
</dbReference>
<dbReference type="PANTHER" id="PTHR12428">
    <property type="entry name" value="OXA1"/>
    <property type="match status" value="1"/>
</dbReference>
<keyword evidence="19" id="KW-1185">Reference proteome</keyword>
<evidence type="ECO:0000313" key="19">
    <source>
        <dbReference type="Proteomes" id="UP000609651"/>
    </source>
</evidence>